<organism evidence="2 3">
    <name type="scientific">Streptomyces violascens</name>
    <dbReference type="NCBI Taxonomy" id="67381"/>
    <lineage>
        <taxon>Bacteria</taxon>
        <taxon>Bacillati</taxon>
        <taxon>Actinomycetota</taxon>
        <taxon>Actinomycetes</taxon>
        <taxon>Kitasatosporales</taxon>
        <taxon>Streptomycetaceae</taxon>
        <taxon>Streptomyces</taxon>
    </lineage>
</organism>
<evidence type="ECO:0000313" key="2">
    <source>
        <dbReference type="EMBL" id="GHI36249.1"/>
    </source>
</evidence>
<sequence>MPTGYAPVGAGSDIRAGADGPGGAAGAAPAEEAHVRHAATASAAVDRNTRREDEVVMDQG</sequence>
<dbReference type="Proteomes" id="UP001050808">
    <property type="component" value="Unassembled WGS sequence"/>
</dbReference>
<feature type="region of interest" description="Disordered" evidence="1">
    <location>
        <begin position="1"/>
        <end position="60"/>
    </location>
</feature>
<name>A0ABQ3QGA4_9ACTN</name>
<keyword evidence="3" id="KW-1185">Reference proteome</keyword>
<evidence type="ECO:0000313" key="3">
    <source>
        <dbReference type="Proteomes" id="UP001050808"/>
    </source>
</evidence>
<dbReference type="EMBL" id="BNDY01000002">
    <property type="protein sequence ID" value="GHI36249.1"/>
    <property type="molecule type" value="Genomic_DNA"/>
</dbReference>
<gene>
    <name evidence="2" type="ORF">Sviol_06570</name>
</gene>
<proteinExistence type="predicted"/>
<reference evidence="2" key="1">
    <citation type="submission" date="2024-05" db="EMBL/GenBank/DDBJ databases">
        <title>Whole genome shotgun sequence of Streptomyces violascens NBRC 12920.</title>
        <authorList>
            <person name="Komaki H."/>
            <person name="Tamura T."/>
        </authorList>
    </citation>
    <scope>NUCLEOTIDE SEQUENCE</scope>
    <source>
        <strain evidence="2">NBRC 12920</strain>
    </source>
</reference>
<protein>
    <submittedName>
        <fullName evidence="2">Uncharacterized protein</fullName>
    </submittedName>
</protein>
<accession>A0ABQ3QGA4</accession>
<comment type="caution">
    <text evidence="2">The sequence shown here is derived from an EMBL/GenBank/DDBJ whole genome shotgun (WGS) entry which is preliminary data.</text>
</comment>
<evidence type="ECO:0000256" key="1">
    <source>
        <dbReference type="SAM" id="MobiDB-lite"/>
    </source>
</evidence>